<sequence>MNLVDFEQASRQAWPALEEQHLSYGVLRYAQGVNRRANSLALFPGARFDSDDLIETTERFFAEKSLPPIVRILKSDGCHGAGIEDLDRELDRKGYVAHAKSKLMVCDLSLLPHSIHNESLSVFHSCNLSQWLPLWHDFSGREAEELDANRLMLQKIEFPHSYLCARSRNSQVVSCGLGVLSNNVLGLFAIATSMQKRKQGYGRKIVTELMKWGISNGARFAYLQVELANESAIRLYQSMGFRERYSYWYRVKTTPNRIVR</sequence>
<dbReference type="InterPro" id="IPR050680">
    <property type="entry name" value="YpeA/RimI_acetyltransf"/>
</dbReference>
<protein>
    <recommendedName>
        <fullName evidence="3">N-acetyltransferase domain-containing protein</fullName>
    </recommendedName>
</protein>
<dbReference type="AlphaFoldDB" id="A0A2A5AZM6"/>
<dbReference type="PROSITE" id="PS51186">
    <property type="entry name" value="GNAT"/>
    <property type="match status" value="1"/>
</dbReference>
<organism evidence="4 5">
    <name type="scientific">SAR86 cluster bacterium</name>
    <dbReference type="NCBI Taxonomy" id="2030880"/>
    <lineage>
        <taxon>Bacteria</taxon>
        <taxon>Pseudomonadati</taxon>
        <taxon>Pseudomonadota</taxon>
        <taxon>Gammaproteobacteria</taxon>
        <taxon>SAR86 cluster</taxon>
    </lineage>
</organism>
<dbReference type="Gene3D" id="3.40.630.30">
    <property type="match status" value="1"/>
</dbReference>
<dbReference type="EMBL" id="NVVJ01000023">
    <property type="protein sequence ID" value="PCJ24764.1"/>
    <property type="molecule type" value="Genomic_DNA"/>
</dbReference>
<dbReference type="SUPFAM" id="SSF55729">
    <property type="entry name" value="Acyl-CoA N-acyltransferases (Nat)"/>
    <property type="match status" value="1"/>
</dbReference>
<name>A0A2A5AZM6_9GAMM</name>
<dbReference type="InterPro" id="IPR016181">
    <property type="entry name" value="Acyl_CoA_acyltransferase"/>
</dbReference>
<keyword evidence="2" id="KW-0012">Acyltransferase</keyword>
<accession>A0A2A5AZM6</accession>
<dbReference type="Pfam" id="PF00583">
    <property type="entry name" value="Acetyltransf_1"/>
    <property type="match status" value="1"/>
</dbReference>
<evidence type="ECO:0000313" key="5">
    <source>
        <dbReference type="Proteomes" id="UP000218327"/>
    </source>
</evidence>
<comment type="caution">
    <text evidence="4">The sequence shown here is derived from an EMBL/GenBank/DDBJ whole genome shotgun (WGS) entry which is preliminary data.</text>
</comment>
<evidence type="ECO:0000259" key="3">
    <source>
        <dbReference type="PROSITE" id="PS51186"/>
    </source>
</evidence>
<feature type="domain" description="N-acetyltransferase" evidence="3">
    <location>
        <begin position="118"/>
        <end position="255"/>
    </location>
</feature>
<evidence type="ECO:0000256" key="1">
    <source>
        <dbReference type="ARBA" id="ARBA00022679"/>
    </source>
</evidence>
<gene>
    <name evidence="4" type="ORF">COA96_08835</name>
</gene>
<dbReference type="InterPro" id="IPR000182">
    <property type="entry name" value="GNAT_dom"/>
</dbReference>
<proteinExistence type="predicted"/>
<reference evidence="5" key="1">
    <citation type="submission" date="2017-08" db="EMBL/GenBank/DDBJ databases">
        <title>A dynamic microbial community with high functional redundancy inhabits the cold, oxic subseafloor aquifer.</title>
        <authorList>
            <person name="Tully B.J."/>
            <person name="Wheat C.G."/>
            <person name="Glazer B.T."/>
            <person name="Huber J.A."/>
        </authorList>
    </citation>
    <scope>NUCLEOTIDE SEQUENCE [LARGE SCALE GENOMIC DNA]</scope>
</reference>
<dbReference type="GO" id="GO:0016747">
    <property type="term" value="F:acyltransferase activity, transferring groups other than amino-acyl groups"/>
    <property type="evidence" value="ECO:0007669"/>
    <property type="project" value="InterPro"/>
</dbReference>
<dbReference type="PANTHER" id="PTHR43420">
    <property type="entry name" value="ACETYLTRANSFERASE"/>
    <property type="match status" value="1"/>
</dbReference>
<evidence type="ECO:0000313" key="4">
    <source>
        <dbReference type="EMBL" id="PCJ24764.1"/>
    </source>
</evidence>
<keyword evidence="1" id="KW-0808">Transferase</keyword>
<evidence type="ECO:0000256" key="2">
    <source>
        <dbReference type="ARBA" id="ARBA00023315"/>
    </source>
</evidence>
<dbReference type="Proteomes" id="UP000218327">
    <property type="component" value="Unassembled WGS sequence"/>
</dbReference>
<dbReference type="PANTHER" id="PTHR43420:SF44">
    <property type="entry name" value="ACETYLTRANSFERASE YPEA"/>
    <property type="match status" value="1"/>
</dbReference>